<feature type="domain" description="VOC" evidence="4">
    <location>
        <begin position="177"/>
        <end position="308"/>
    </location>
</feature>
<name>A0AAN6RS05_9PEZI</name>
<protein>
    <recommendedName>
        <fullName evidence="4">VOC domain-containing protein</fullName>
    </recommendedName>
</protein>
<dbReference type="PRINTS" id="PR00420">
    <property type="entry name" value="RNGMNOXGNASE"/>
</dbReference>
<sequence>MAPVQSWRIPRIINTPEKIQLARLSQVYASHPNLEEFAKFALDFGFVEEARDENTIYYRGYGKDVCSYAASRSTDGEKHFNGAAYIAKTERDFIKASELPGSSPVHAHPGPCGGQRVTISSPSGTQIHILFGVNERPAPEKAVSATEIHKGGYNTALEKTRKGEFQRFKLGPAMVHKLGHYGFVTSKFEEDVLWYTSTFNFVPSDVLWEDVEGAQVDSLTFMHLDKGEEYSDHHTLFLNRAPPNYPVPHRMHHCSFEVEDFDTQLLGHEHLLSKGYTPIWGVGRHIFGSQIFDYWKDPSGFAIEHYADGDMVNVNNPTGWEKSDGPASMYIWGPIRPEGGGPAVLVLTPLSIPYPPPVQLSWCQQSSPINAKPVSRMEQTEVLIIGAGPSGLALGALLGRMNVKAVILEKDTEVCEDPRGIVVNGDAVRISYQIGIGEGLTKRIGKDIGVLNFHRGNFRQPAFMSFDITVDWAEQAVSNNVTQFQPNYEREIRALLKEFPTCELRTGCEVVSREEVDNQTVVGYIAPDGSKRFIRTTWLVGADGKRGVVRKKFLEPEGVRQEDGAWTYVGTWVAANLKITNPTPESHPAFPLWKLGYTPDQVHDVFWPKGFHFCNDSQRPSVSGRFGPPGSGFWRHEYSVEPTDCMDNVEEQFWGLFGPWMKIAGSTFSKTLGKTIVEFPRDCIEVIRCRPFTFATKIVNRWFSKRTMLIGDAAHVFPPFGGQGIATGIRDAQALSWRLAMMSKLGLSAEVREKILVGWSQERRHAWNAAMLATKLNGSIVNQRSMIGGILYRFFMRILWWFPSIARARTNAAFRDKLVFNHETCPEGFFLGARGGGQKIAQIFVRQPGREPKLSDSAFIRNLSHLSLMVIVRDGKQTISPEEVARMIKEADLPEGILSMEDVTFYRVGAKKAVPKSDVRVAEYFPCTIEELAKEGITPIRGYRATSVEDRLGNSANLVLLRPDFFVHSVASDVKGMAENLQKVGQYFR</sequence>
<keyword evidence="6" id="KW-1185">Reference proteome</keyword>
<dbReference type="SUPFAM" id="SSF54593">
    <property type="entry name" value="Glyoxalase/Bleomycin resistance protein/Dihydroxybiphenyl dioxygenase"/>
    <property type="match status" value="2"/>
</dbReference>
<dbReference type="AlphaFoldDB" id="A0AAN6RS05"/>
<reference evidence="5" key="2">
    <citation type="submission" date="2023-05" db="EMBL/GenBank/DDBJ databases">
        <authorList>
            <consortium name="Lawrence Berkeley National Laboratory"/>
            <person name="Steindorff A."/>
            <person name="Hensen N."/>
            <person name="Bonometti L."/>
            <person name="Westerberg I."/>
            <person name="Brannstrom I.O."/>
            <person name="Guillou S."/>
            <person name="Cros-Aarteil S."/>
            <person name="Calhoun S."/>
            <person name="Haridas S."/>
            <person name="Kuo A."/>
            <person name="Mondo S."/>
            <person name="Pangilinan J."/>
            <person name="Riley R."/>
            <person name="Labutti K."/>
            <person name="Andreopoulos B."/>
            <person name="Lipzen A."/>
            <person name="Chen C."/>
            <person name="Yanf M."/>
            <person name="Daum C."/>
            <person name="Ng V."/>
            <person name="Clum A."/>
            <person name="Ohm R."/>
            <person name="Martin F."/>
            <person name="Silar P."/>
            <person name="Natvig D."/>
            <person name="Lalanne C."/>
            <person name="Gautier V."/>
            <person name="Ament-Velasquez S.L."/>
            <person name="Kruys A."/>
            <person name="Hutchinson M.I."/>
            <person name="Powell A.J."/>
            <person name="Barry K."/>
            <person name="Miller A.N."/>
            <person name="Grigoriev I.V."/>
            <person name="Debuchy R."/>
            <person name="Gladieux P."/>
            <person name="Thoren M.H."/>
            <person name="Johannesson H."/>
        </authorList>
    </citation>
    <scope>NUCLEOTIDE SEQUENCE</scope>
    <source>
        <strain evidence="5">CBS 103.79</strain>
    </source>
</reference>
<dbReference type="Pfam" id="PF01494">
    <property type="entry name" value="FAD_binding_3"/>
    <property type="match status" value="2"/>
</dbReference>
<comment type="caution">
    <text evidence="5">The sequence shown here is derived from an EMBL/GenBank/DDBJ whole genome shotgun (WGS) entry which is preliminary data.</text>
</comment>
<dbReference type="Proteomes" id="UP001303889">
    <property type="component" value="Unassembled WGS sequence"/>
</dbReference>
<proteinExistence type="predicted"/>
<dbReference type="InterPro" id="IPR029068">
    <property type="entry name" value="Glyas_Bleomycin-R_OHBP_Dase"/>
</dbReference>
<reference evidence="5" key="1">
    <citation type="journal article" date="2023" name="Mol. Phylogenet. Evol.">
        <title>Genome-scale phylogeny and comparative genomics of the fungal order Sordariales.</title>
        <authorList>
            <person name="Hensen N."/>
            <person name="Bonometti L."/>
            <person name="Westerberg I."/>
            <person name="Brannstrom I.O."/>
            <person name="Guillou S."/>
            <person name="Cros-Aarteil S."/>
            <person name="Calhoun S."/>
            <person name="Haridas S."/>
            <person name="Kuo A."/>
            <person name="Mondo S."/>
            <person name="Pangilinan J."/>
            <person name="Riley R."/>
            <person name="LaButti K."/>
            <person name="Andreopoulos B."/>
            <person name="Lipzen A."/>
            <person name="Chen C."/>
            <person name="Yan M."/>
            <person name="Daum C."/>
            <person name="Ng V."/>
            <person name="Clum A."/>
            <person name="Steindorff A."/>
            <person name="Ohm R.A."/>
            <person name="Martin F."/>
            <person name="Silar P."/>
            <person name="Natvig D.O."/>
            <person name="Lalanne C."/>
            <person name="Gautier V."/>
            <person name="Ament-Velasquez S.L."/>
            <person name="Kruys A."/>
            <person name="Hutchinson M.I."/>
            <person name="Powell A.J."/>
            <person name="Barry K."/>
            <person name="Miller A.N."/>
            <person name="Grigoriev I.V."/>
            <person name="Debuchy R."/>
            <person name="Gladieux P."/>
            <person name="Hiltunen Thoren M."/>
            <person name="Johannesson H."/>
        </authorList>
    </citation>
    <scope>NUCLEOTIDE SEQUENCE</scope>
    <source>
        <strain evidence="5">CBS 103.79</strain>
    </source>
</reference>
<evidence type="ECO:0000256" key="1">
    <source>
        <dbReference type="ARBA" id="ARBA00022630"/>
    </source>
</evidence>
<dbReference type="InterPro" id="IPR002938">
    <property type="entry name" value="FAD-bd"/>
</dbReference>
<dbReference type="InterPro" id="IPR036188">
    <property type="entry name" value="FAD/NAD-bd_sf"/>
</dbReference>
<dbReference type="PANTHER" id="PTHR43476">
    <property type="entry name" value="3-(3-HYDROXY-PHENYL)PROPIONATE/3-HYDROXYCINNAMIC ACID HYDROXYLASE"/>
    <property type="match status" value="1"/>
</dbReference>
<dbReference type="EMBL" id="MU855680">
    <property type="protein sequence ID" value="KAK3900348.1"/>
    <property type="molecule type" value="Genomic_DNA"/>
</dbReference>
<organism evidence="5 6">
    <name type="scientific">Staphylotrichum tortipilum</name>
    <dbReference type="NCBI Taxonomy" id="2831512"/>
    <lineage>
        <taxon>Eukaryota</taxon>
        <taxon>Fungi</taxon>
        <taxon>Dikarya</taxon>
        <taxon>Ascomycota</taxon>
        <taxon>Pezizomycotina</taxon>
        <taxon>Sordariomycetes</taxon>
        <taxon>Sordariomycetidae</taxon>
        <taxon>Sordariales</taxon>
        <taxon>Chaetomiaceae</taxon>
        <taxon>Staphylotrichum</taxon>
    </lineage>
</organism>
<dbReference type="PANTHER" id="PTHR43476:SF5">
    <property type="entry name" value="FAD-DEPENDENT MONOOXYGENASE"/>
    <property type="match status" value="1"/>
</dbReference>
<dbReference type="Gene3D" id="3.30.70.2450">
    <property type="match status" value="1"/>
</dbReference>
<evidence type="ECO:0000259" key="4">
    <source>
        <dbReference type="PROSITE" id="PS51819"/>
    </source>
</evidence>
<evidence type="ECO:0000313" key="5">
    <source>
        <dbReference type="EMBL" id="KAK3900348.1"/>
    </source>
</evidence>
<keyword evidence="1" id="KW-0285">Flavoprotein</keyword>
<accession>A0AAN6RS05</accession>
<keyword evidence="3" id="KW-0560">Oxidoreductase</keyword>
<dbReference type="FunFam" id="3.10.180.10:FF:000034">
    <property type="entry name" value="Glyoxalase/Bleomycin resistance protein/Dihydroxybiphenyl dioxygenase"/>
    <property type="match status" value="1"/>
</dbReference>
<evidence type="ECO:0000256" key="3">
    <source>
        <dbReference type="ARBA" id="ARBA00023002"/>
    </source>
</evidence>
<dbReference type="InterPro" id="IPR037523">
    <property type="entry name" value="VOC_core"/>
</dbReference>
<dbReference type="GO" id="GO:0016491">
    <property type="term" value="F:oxidoreductase activity"/>
    <property type="evidence" value="ECO:0007669"/>
    <property type="project" value="UniProtKB-KW"/>
</dbReference>
<evidence type="ECO:0000256" key="2">
    <source>
        <dbReference type="ARBA" id="ARBA00022827"/>
    </source>
</evidence>
<dbReference type="Gene3D" id="3.50.50.60">
    <property type="entry name" value="FAD/NAD(P)-binding domain"/>
    <property type="match status" value="2"/>
</dbReference>
<dbReference type="InterPro" id="IPR050631">
    <property type="entry name" value="PheA/TfdB_FAD_monoxygenase"/>
</dbReference>
<dbReference type="SUPFAM" id="SSF51905">
    <property type="entry name" value="FAD/NAD(P)-binding domain"/>
    <property type="match status" value="1"/>
</dbReference>
<dbReference type="Gene3D" id="3.10.180.10">
    <property type="entry name" value="2,3-Dihydroxybiphenyl 1,2-Dioxygenase, domain 1"/>
    <property type="match status" value="1"/>
</dbReference>
<dbReference type="InterPro" id="IPR004360">
    <property type="entry name" value="Glyas_Fos-R_dOase_dom"/>
</dbReference>
<dbReference type="PROSITE" id="PS51819">
    <property type="entry name" value="VOC"/>
    <property type="match status" value="1"/>
</dbReference>
<dbReference type="GO" id="GO:0071949">
    <property type="term" value="F:FAD binding"/>
    <property type="evidence" value="ECO:0007669"/>
    <property type="project" value="InterPro"/>
</dbReference>
<keyword evidence="2" id="KW-0274">FAD</keyword>
<evidence type="ECO:0000313" key="6">
    <source>
        <dbReference type="Proteomes" id="UP001303889"/>
    </source>
</evidence>
<dbReference type="Pfam" id="PF00903">
    <property type="entry name" value="Glyoxalase"/>
    <property type="match status" value="1"/>
</dbReference>
<gene>
    <name evidence="5" type="ORF">C8A05DRAFT_17333</name>
</gene>